<evidence type="ECO:0000313" key="2">
    <source>
        <dbReference type="Proteomes" id="UP001164746"/>
    </source>
</evidence>
<keyword evidence="2" id="KW-1185">Reference proteome</keyword>
<gene>
    <name evidence="1" type="ORF">MAR_033653</name>
</gene>
<name>A0ABY7GDR3_MYAAR</name>
<dbReference type="EMBL" id="CP111028">
    <property type="protein sequence ID" value="WAR31111.1"/>
    <property type="molecule type" value="Genomic_DNA"/>
</dbReference>
<protein>
    <submittedName>
        <fullName evidence="1">Uncharacterized protein</fullName>
    </submittedName>
</protein>
<sequence>MYFQYLKEFCVKFRDNSIFLCMDDKAIVPVGEPGISISTGVRGHNNVLAPAEGHARLTCTDHDFHVGGLVPYGVLATDIPVGPRDSLFNGTIQNTKYLAHQNHFAMRLGEVLSILRQNISQNDVDLEVPVLCFYTEGGPDHRVTYDTVNLSLVTLTAPNHSWTNPAERCMSILNLELQHVALDRGEMEEKIEKMLRNKSSLSAVQNQARLSDGLKDGFTKGIEPVFTKVNKRFAKMSLKSNTIVRHNGAKDDDMPYK</sequence>
<proteinExistence type="predicted"/>
<organism evidence="1 2">
    <name type="scientific">Mya arenaria</name>
    <name type="common">Soft-shell clam</name>
    <dbReference type="NCBI Taxonomy" id="6604"/>
    <lineage>
        <taxon>Eukaryota</taxon>
        <taxon>Metazoa</taxon>
        <taxon>Spiralia</taxon>
        <taxon>Lophotrochozoa</taxon>
        <taxon>Mollusca</taxon>
        <taxon>Bivalvia</taxon>
        <taxon>Autobranchia</taxon>
        <taxon>Heteroconchia</taxon>
        <taxon>Euheterodonta</taxon>
        <taxon>Imparidentia</taxon>
        <taxon>Neoheterodontei</taxon>
        <taxon>Myida</taxon>
        <taxon>Myoidea</taxon>
        <taxon>Myidae</taxon>
        <taxon>Mya</taxon>
    </lineage>
</organism>
<evidence type="ECO:0000313" key="1">
    <source>
        <dbReference type="EMBL" id="WAR31111.1"/>
    </source>
</evidence>
<accession>A0ABY7GDR3</accession>
<dbReference type="Proteomes" id="UP001164746">
    <property type="component" value="Chromosome 17"/>
</dbReference>
<reference evidence="1" key="1">
    <citation type="submission" date="2022-11" db="EMBL/GenBank/DDBJ databases">
        <title>Centuries of genome instability and evolution in soft-shell clam transmissible cancer (bioRxiv).</title>
        <authorList>
            <person name="Hart S.F.M."/>
            <person name="Yonemitsu M.A."/>
            <person name="Giersch R.M."/>
            <person name="Beal B.F."/>
            <person name="Arriagada G."/>
            <person name="Davis B.W."/>
            <person name="Ostrander E.A."/>
            <person name="Goff S.P."/>
            <person name="Metzger M.J."/>
        </authorList>
    </citation>
    <scope>NUCLEOTIDE SEQUENCE</scope>
    <source>
        <strain evidence="1">MELC-2E11</strain>
        <tissue evidence="1">Siphon/mantle</tissue>
    </source>
</reference>